<comment type="caution">
    <text evidence="2">The sequence shown here is derived from an EMBL/GenBank/DDBJ whole genome shotgun (WGS) entry which is preliminary data.</text>
</comment>
<name>A0A0D0L917_VARPD</name>
<organism evidence="2 3">
    <name type="scientific">Variovorax paradoxus</name>
    <dbReference type="NCBI Taxonomy" id="34073"/>
    <lineage>
        <taxon>Bacteria</taxon>
        <taxon>Pseudomonadati</taxon>
        <taxon>Pseudomonadota</taxon>
        <taxon>Betaproteobacteria</taxon>
        <taxon>Burkholderiales</taxon>
        <taxon>Comamonadaceae</taxon>
        <taxon>Variovorax</taxon>
    </lineage>
</organism>
<dbReference type="EMBL" id="JXQQ01000067">
    <property type="protein sequence ID" value="KIQ25628.1"/>
    <property type="molecule type" value="Genomic_DNA"/>
</dbReference>
<dbReference type="AlphaFoldDB" id="A0A0D0L917"/>
<evidence type="ECO:0000256" key="1">
    <source>
        <dbReference type="SAM" id="SignalP"/>
    </source>
</evidence>
<gene>
    <name evidence="2" type="ORF">RT97_23760</name>
</gene>
<protein>
    <recommendedName>
        <fullName evidence="4">DUF4019 domain-containing protein</fullName>
    </recommendedName>
</protein>
<evidence type="ECO:0008006" key="4">
    <source>
        <dbReference type="Google" id="ProtNLM"/>
    </source>
</evidence>
<feature type="chain" id="PRO_5002215318" description="DUF4019 domain-containing protein" evidence="1">
    <location>
        <begin position="23"/>
        <end position="146"/>
    </location>
</feature>
<evidence type="ECO:0000313" key="2">
    <source>
        <dbReference type="EMBL" id="KIQ25628.1"/>
    </source>
</evidence>
<dbReference type="OrthoDB" id="8929305at2"/>
<dbReference type="Pfam" id="PF13211">
    <property type="entry name" value="DUF4019"/>
    <property type="match status" value="1"/>
</dbReference>
<sequence>MNRTTRLLLAATLLWSSFTGLAAAQDVVEASDMVRGGMQAIQMIDQGKAGELWDGATPATRKRVTRADFTGKVASNRASLGAPQQRTWVAVNRQVVADADADTAGQYVSVEYETRFANKPEGTLRELVTFHLDRDRTWRFAGYVLR</sequence>
<dbReference type="Proteomes" id="UP000032067">
    <property type="component" value="Unassembled WGS sequence"/>
</dbReference>
<keyword evidence="1" id="KW-0732">Signal</keyword>
<reference evidence="2 3" key="1">
    <citation type="submission" date="2014-12" db="EMBL/GenBank/DDBJ databases">
        <title>16Stimator: statistical estimation of ribosomal gene copy numbers from draft genome assemblies.</title>
        <authorList>
            <person name="Perisin M.A."/>
            <person name="Vetter M."/>
            <person name="Gilbert J.A."/>
            <person name="Bergelson J."/>
        </authorList>
    </citation>
    <scope>NUCLEOTIDE SEQUENCE [LARGE SCALE GENOMIC DNA]</scope>
    <source>
        <strain evidence="2 3">MEDvA23</strain>
    </source>
</reference>
<evidence type="ECO:0000313" key="3">
    <source>
        <dbReference type="Proteomes" id="UP000032067"/>
    </source>
</evidence>
<dbReference type="RefSeq" id="WP_042581303.1">
    <property type="nucleotide sequence ID" value="NZ_JXQQ01000067.1"/>
</dbReference>
<dbReference type="InterPro" id="IPR025091">
    <property type="entry name" value="DUF4019"/>
</dbReference>
<proteinExistence type="predicted"/>
<feature type="signal peptide" evidence="1">
    <location>
        <begin position="1"/>
        <end position="22"/>
    </location>
</feature>
<accession>A0A0D0L917</accession>